<protein>
    <recommendedName>
        <fullName evidence="3">DUF433 domain-containing protein</fullName>
    </recommendedName>
</protein>
<proteinExistence type="predicted"/>
<dbReference type="AlphaFoldDB" id="A0A2T2WM44"/>
<accession>A0A2T2WM44</accession>
<name>A0A2T2WM44_9FIRM</name>
<dbReference type="Proteomes" id="UP000242699">
    <property type="component" value="Unassembled WGS sequence"/>
</dbReference>
<reference evidence="1 2" key="1">
    <citation type="journal article" date="2014" name="BMC Genomics">
        <title>Comparison of environmental and isolate Sulfobacillus genomes reveals diverse carbon, sulfur, nitrogen, and hydrogen metabolisms.</title>
        <authorList>
            <person name="Justice N.B."/>
            <person name="Norman A."/>
            <person name="Brown C.T."/>
            <person name="Singh A."/>
            <person name="Thomas B.C."/>
            <person name="Banfield J.F."/>
        </authorList>
    </citation>
    <scope>NUCLEOTIDE SEQUENCE [LARGE SCALE GENOMIC DNA]</scope>
    <source>
        <strain evidence="1">AMDSBA1</strain>
    </source>
</reference>
<evidence type="ECO:0000313" key="2">
    <source>
        <dbReference type="Proteomes" id="UP000242699"/>
    </source>
</evidence>
<organism evidence="1 2">
    <name type="scientific">Sulfobacillus benefaciens</name>
    <dbReference type="NCBI Taxonomy" id="453960"/>
    <lineage>
        <taxon>Bacteria</taxon>
        <taxon>Bacillati</taxon>
        <taxon>Bacillota</taxon>
        <taxon>Clostridia</taxon>
        <taxon>Eubacteriales</taxon>
        <taxon>Clostridiales Family XVII. Incertae Sedis</taxon>
        <taxon>Sulfobacillus</taxon>
    </lineage>
</organism>
<dbReference type="Pfam" id="PF04255">
    <property type="entry name" value="DUF433"/>
    <property type="match status" value="1"/>
</dbReference>
<dbReference type="InterPro" id="IPR007367">
    <property type="entry name" value="DUF433"/>
</dbReference>
<evidence type="ECO:0008006" key="3">
    <source>
        <dbReference type="Google" id="ProtNLM"/>
    </source>
</evidence>
<evidence type="ECO:0000313" key="1">
    <source>
        <dbReference type="EMBL" id="PSR23308.1"/>
    </source>
</evidence>
<sequence>MYEWSTHDDITSQESIAGLVIVRNGQQVFRDIVAQYLQRIIWGKDGYPLMLQLPLYRQARILADPARAFGQPIFAQSATKVADVLQRFGAGDALTSIADDYGLSFAEVEDVVRVASSRAS</sequence>
<dbReference type="SUPFAM" id="SSF46689">
    <property type="entry name" value="Homeodomain-like"/>
    <property type="match status" value="1"/>
</dbReference>
<gene>
    <name evidence="1" type="ORF">C7B43_20155</name>
</gene>
<dbReference type="EMBL" id="PXYT01000095">
    <property type="protein sequence ID" value="PSR23308.1"/>
    <property type="molecule type" value="Genomic_DNA"/>
</dbReference>
<dbReference type="InterPro" id="IPR009057">
    <property type="entry name" value="Homeodomain-like_sf"/>
</dbReference>
<comment type="caution">
    <text evidence="1">The sequence shown here is derived from an EMBL/GenBank/DDBJ whole genome shotgun (WGS) entry which is preliminary data.</text>
</comment>